<reference evidence="1 2" key="1">
    <citation type="submission" date="2022-02" db="EMBL/GenBank/DDBJ databases">
        <authorList>
            <person name="Cha I.-T."/>
            <person name="Lee K.-E."/>
            <person name="Park S.-J."/>
        </authorList>
    </citation>
    <scope>NUCLEOTIDE SEQUENCE [LARGE SCALE GENOMIC DNA]</scope>
    <source>
        <strain evidence="1 2">K3R-10</strain>
    </source>
</reference>
<name>A0ABY8N374_9FLAO</name>
<sequence length="206" mass="24243">MKNIHVLSTDKPSRLQLQMNGNFHIENGQTIALRNYINIYITSNKEIKEGDYGLVVNEILSYNKMIELWGVTQGWKIILTTDQDLIKDDVQAIDDEFLEWFVKNPSCEGIEVKLLLSNNGRAFYGYRIIIPKEEPKQETLEEYDAESYLAGIKSDLAQDYWCKQQERRYSEEDMNEYADYVLMCSAEKTFKLPLPPKEWFKQFKNK</sequence>
<keyword evidence="2" id="KW-1185">Reference proteome</keyword>
<protein>
    <recommendedName>
        <fullName evidence="3">Phage protein</fullName>
    </recommendedName>
</protein>
<dbReference type="Proteomes" id="UP001232117">
    <property type="component" value="Chromosome"/>
</dbReference>
<accession>A0ABY8N374</accession>
<reference evidence="1 2" key="2">
    <citation type="submission" date="2023-06" db="EMBL/GenBank/DDBJ databases">
        <title>Complete Genome Sequence of Flavobacterium keumense K3R-10.</title>
        <authorList>
            <person name="Jeong H."/>
            <person name="Jhang S.Y."/>
            <person name="Kim J.N."/>
        </authorList>
    </citation>
    <scope>NUCLEOTIDE SEQUENCE [LARGE SCALE GENOMIC DNA]</scope>
    <source>
        <strain evidence="1 2">K3R-10</strain>
    </source>
</reference>
<dbReference type="RefSeq" id="WP_264533441.1">
    <property type="nucleotide sequence ID" value="NZ_CP092332.1"/>
</dbReference>
<evidence type="ECO:0000313" key="2">
    <source>
        <dbReference type="Proteomes" id="UP001232117"/>
    </source>
</evidence>
<evidence type="ECO:0000313" key="1">
    <source>
        <dbReference type="EMBL" id="WGK93829.1"/>
    </source>
</evidence>
<dbReference type="EMBL" id="CP092332">
    <property type="protein sequence ID" value="WGK93829.1"/>
    <property type="molecule type" value="Genomic_DNA"/>
</dbReference>
<gene>
    <name evidence="1" type="ORF">MG292_06920</name>
</gene>
<organism evidence="1 2">
    <name type="scientific">Flavobacterium keumense</name>
    <dbReference type="NCBI Taxonomy" id="1306518"/>
    <lineage>
        <taxon>Bacteria</taxon>
        <taxon>Pseudomonadati</taxon>
        <taxon>Bacteroidota</taxon>
        <taxon>Flavobacteriia</taxon>
        <taxon>Flavobacteriales</taxon>
        <taxon>Flavobacteriaceae</taxon>
        <taxon>Flavobacterium</taxon>
    </lineage>
</organism>
<proteinExistence type="predicted"/>
<evidence type="ECO:0008006" key="3">
    <source>
        <dbReference type="Google" id="ProtNLM"/>
    </source>
</evidence>